<protein>
    <recommendedName>
        <fullName evidence="3">histidine kinase</fullName>
        <ecNumber evidence="3">2.7.13.3</ecNumber>
    </recommendedName>
</protein>
<evidence type="ECO:0000313" key="14">
    <source>
        <dbReference type="Proteomes" id="UP000280271"/>
    </source>
</evidence>
<dbReference type="EMBL" id="RCHC01000001">
    <property type="protein sequence ID" value="RLL24707.1"/>
    <property type="molecule type" value="Genomic_DNA"/>
</dbReference>
<dbReference type="InterPro" id="IPR004358">
    <property type="entry name" value="Sig_transdc_His_kin-like_C"/>
</dbReference>
<dbReference type="PANTHER" id="PTHR45436:SF15">
    <property type="entry name" value="SENSOR HISTIDINE KINASE CUSS"/>
    <property type="match status" value="1"/>
</dbReference>
<evidence type="ECO:0000256" key="4">
    <source>
        <dbReference type="ARBA" id="ARBA00022553"/>
    </source>
</evidence>
<comment type="caution">
    <text evidence="13">The sequence shown here is derived from an EMBL/GenBank/DDBJ whole genome shotgun (WGS) entry which is preliminary data.</text>
</comment>
<evidence type="ECO:0000256" key="11">
    <source>
        <dbReference type="SAM" id="Phobius"/>
    </source>
</evidence>
<evidence type="ECO:0000256" key="5">
    <source>
        <dbReference type="ARBA" id="ARBA00022679"/>
    </source>
</evidence>
<dbReference type="SMART" id="SM00387">
    <property type="entry name" value="HATPase_c"/>
    <property type="match status" value="1"/>
</dbReference>
<dbReference type="Pfam" id="PF02518">
    <property type="entry name" value="HATPase_c"/>
    <property type="match status" value="1"/>
</dbReference>
<evidence type="ECO:0000256" key="9">
    <source>
        <dbReference type="ARBA" id="ARBA00023012"/>
    </source>
</evidence>
<reference evidence="13 14" key="1">
    <citation type="submission" date="2018-09" db="EMBL/GenBank/DDBJ databases">
        <title>The draft genome of Acinetobacter sp. strains.</title>
        <authorList>
            <person name="Qin J."/>
            <person name="Feng Y."/>
            <person name="Zong Z."/>
        </authorList>
    </citation>
    <scope>NUCLEOTIDE SEQUENCE [LARGE SCALE GENOMIC DNA]</scope>
    <source>
        <strain evidence="13 14">WCHAc060005</strain>
    </source>
</reference>
<comment type="subcellular location">
    <subcellularLocation>
        <location evidence="2">Membrane</location>
        <topology evidence="2">Multi-pass membrane protein</topology>
    </subcellularLocation>
</comment>
<keyword evidence="5" id="KW-0808">Transferase</keyword>
<feature type="domain" description="Histidine kinase" evidence="12">
    <location>
        <begin position="217"/>
        <end position="431"/>
    </location>
</feature>
<dbReference type="SMART" id="SM00388">
    <property type="entry name" value="HisKA"/>
    <property type="match status" value="1"/>
</dbReference>
<evidence type="ECO:0000313" key="13">
    <source>
        <dbReference type="EMBL" id="RLL24707.1"/>
    </source>
</evidence>
<organism evidence="13 14">
    <name type="scientific">Acinetobacter chengduensis</name>
    <dbReference type="NCBI Taxonomy" id="2420890"/>
    <lineage>
        <taxon>Bacteria</taxon>
        <taxon>Pseudomonadati</taxon>
        <taxon>Pseudomonadota</taxon>
        <taxon>Gammaproteobacteria</taxon>
        <taxon>Moraxellales</taxon>
        <taxon>Moraxellaceae</taxon>
        <taxon>Acinetobacter</taxon>
    </lineage>
</organism>
<dbReference type="PANTHER" id="PTHR45436">
    <property type="entry name" value="SENSOR HISTIDINE KINASE YKOH"/>
    <property type="match status" value="1"/>
</dbReference>
<dbReference type="GO" id="GO:0016301">
    <property type="term" value="F:kinase activity"/>
    <property type="evidence" value="ECO:0007669"/>
    <property type="project" value="UniProtKB-KW"/>
</dbReference>
<evidence type="ECO:0000256" key="10">
    <source>
        <dbReference type="ARBA" id="ARBA00023136"/>
    </source>
</evidence>
<dbReference type="Proteomes" id="UP000280271">
    <property type="component" value="Unassembled WGS sequence"/>
</dbReference>
<dbReference type="SUPFAM" id="SSF47384">
    <property type="entry name" value="Homodimeric domain of signal transducing histidine kinase"/>
    <property type="match status" value="1"/>
</dbReference>
<keyword evidence="9" id="KW-0902">Two-component regulatory system</keyword>
<evidence type="ECO:0000256" key="2">
    <source>
        <dbReference type="ARBA" id="ARBA00004141"/>
    </source>
</evidence>
<dbReference type="InterPro" id="IPR050428">
    <property type="entry name" value="TCS_sensor_his_kinase"/>
</dbReference>
<dbReference type="PROSITE" id="PS50109">
    <property type="entry name" value="HIS_KIN"/>
    <property type="match status" value="1"/>
</dbReference>
<dbReference type="SUPFAM" id="SSF55874">
    <property type="entry name" value="ATPase domain of HSP90 chaperone/DNA topoisomerase II/histidine kinase"/>
    <property type="match status" value="1"/>
</dbReference>
<evidence type="ECO:0000256" key="6">
    <source>
        <dbReference type="ARBA" id="ARBA00022692"/>
    </source>
</evidence>
<dbReference type="InterPro" id="IPR005467">
    <property type="entry name" value="His_kinase_dom"/>
</dbReference>
<evidence type="ECO:0000256" key="1">
    <source>
        <dbReference type="ARBA" id="ARBA00000085"/>
    </source>
</evidence>
<dbReference type="InterPro" id="IPR036097">
    <property type="entry name" value="HisK_dim/P_sf"/>
</dbReference>
<dbReference type="Pfam" id="PF00512">
    <property type="entry name" value="HisKA"/>
    <property type="match status" value="1"/>
</dbReference>
<proteinExistence type="predicted"/>
<name>A0ABX9U287_9GAMM</name>
<keyword evidence="10 11" id="KW-0472">Membrane</keyword>
<keyword evidence="4" id="KW-0597">Phosphoprotein</keyword>
<dbReference type="PRINTS" id="PR00344">
    <property type="entry name" value="BCTRLSENSOR"/>
</dbReference>
<dbReference type="InterPro" id="IPR003661">
    <property type="entry name" value="HisK_dim/P_dom"/>
</dbReference>
<evidence type="ECO:0000256" key="8">
    <source>
        <dbReference type="ARBA" id="ARBA00022989"/>
    </source>
</evidence>
<sequence>MIWSISILSVILLILLALAAYSIALEESEEIIDQQMIEMSNFLSREVKSEVRSVFDFKRRYGERDLFIDITNKSSLETRSNRDNYIVPELQAAQFVIKKSSRGTLKIYVKPTATQQIQISQPIIVRKNLAKELAFNMLVPYLILMPLSIIAIYLLIRFHLRPLEQLKLAFAQRDYNDLSEIQIKELPIEIKPAMNELNSLFLRIEEAQMQQKVFVANAAHELRTPLTSLSLQSDLLIKTKPDSPIYNENIIDLNLSLKRMTHLVGQLMSLAHQETLQDESLQSLHLIDYVRQCVSQMLANARHKNIDIQVDCESENIAVLAKHSSLESILMNLIDNAVKYSPQFGQILIVIYATDQHVYLEVHDSGSGISEEQRDLVFQRFVRLQETQNQVIGSGLGLSIVQSAVESIHASIQLNSSEQLKGLKVSVIFKK</sequence>
<comment type="catalytic activity">
    <reaction evidence="1">
        <text>ATP + protein L-histidine = ADP + protein N-phospho-L-histidine.</text>
        <dbReference type="EC" id="2.7.13.3"/>
    </reaction>
</comment>
<keyword evidence="8 11" id="KW-1133">Transmembrane helix</keyword>
<keyword evidence="6 11" id="KW-0812">Transmembrane</keyword>
<dbReference type="InterPro" id="IPR036890">
    <property type="entry name" value="HATPase_C_sf"/>
</dbReference>
<dbReference type="CDD" id="cd00075">
    <property type="entry name" value="HATPase"/>
    <property type="match status" value="1"/>
</dbReference>
<dbReference type="CDD" id="cd00082">
    <property type="entry name" value="HisKA"/>
    <property type="match status" value="1"/>
</dbReference>
<evidence type="ECO:0000259" key="12">
    <source>
        <dbReference type="PROSITE" id="PS50109"/>
    </source>
</evidence>
<keyword evidence="7 13" id="KW-0418">Kinase</keyword>
<accession>A0ABX9U287</accession>
<evidence type="ECO:0000256" key="7">
    <source>
        <dbReference type="ARBA" id="ARBA00022777"/>
    </source>
</evidence>
<dbReference type="Gene3D" id="1.10.287.130">
    <property type="match status" value="1"/>
</dbReference>
<dbReference type="EC" id="2.7.13.3" evidence="3"/>
<dbReference type="Gene3D" id="3.30.565.10">
    <property type="entry name" value="Histidine kinase-like ATPase, C-terminal domain"/>
    <property type="match status" value="1"/>
</dbReference>
<keyword evidence="14" id="KW-1185">Reference proteome</keyword>
<gene>
    <name evidence="13" type="ORF">D9K81_00455</name>
</gene>
<feature type="transmembrane region" description="Helical" evidence="11">
    <location>
        <begin position="133"/>
        <end position="156"/>
    </location>
</feature>
<dbReference type="InterPro" id="IPR003594">
    <property type="entry name" value="HATPase_dom"/>
</dbReference>
<evidence type="ECO:0000256" key="3">
    <source>
        <dbReference type="ARBA" id="ARBA00012438"/>
    </source>
</evidence>